<dbReference type="SUPFAM" id="SSF48464">
    <property type="entry name" value="ENTH/VHS domain"/>
    <property type="match status" value="1"/>
</dbReference>
<name>A0ABQ9WX73_9EUKA</name>
<protein>
    <submittedName>
        <fullName evidence="2">Uncharacterized protein</fullName>
    </submittedName>
</protein>
<accession>A0ABQ9WX73</accession>
<keyword evidence="3" id="KW-1185">Reference proteome</keyword>
<dbReference type="InterPro" id="IPR008942">
    <property type="entry name" value="ENTH_VHS"/>
</dbReference>
<dbReference type="Proteomes" id="UP001281761">
    <property type="component" value="Unassembled WGS sequence"/>
</dbReference>
<evidence type="ECO:0000256" key="1">
    <source>
        <dbReference type="SAM" id="MobiDB-lite"/>
    </source>
</evidence>
<gene>
    <name evidence="2" type="ORF">BLNAU_20949</name>
</gene>
<feature type="region of interest" description="Disordered" evidence="1">
    <location>
        <begin position="1"/>
        <end position="77"/>
    </location>
</feature>
<dbReference type="EMBL" id="JARBJD010000313">
    <property type="protein sequence ID" value="KAK2944117.1"/>
    <property type="molecule type" value="Genomic_DNA"/>
</dbReference>
<sequence length="370" mass="41626">MKESVKPRQRSKEKKGGEEEQEGEEEGSGGRQQACRVGAETKAGETVSTKRGEDGTGQTAKSEESESETEGTNCSQPVLDDSLEAKAMNFLESVNPNDSESADALLSNLASISSDSSTDFVQSIVVLISSPDWAITATSMKMLKTLLQNCSPKIHLALVKADLIARLMITLHPQSLSLAEADDIHINVMKIVDWSIWLATPYGLAALEIEDENEQQAVFETVLKQVVAPCEKYIWHLCVNRFLMIDGPKSMHFFALLGQFLQICPFYQPTMDFVHHMPIPLTISSCLTFCRNDESIWYFLEDMNKAQLEREEEGREERHMWKKVHRMLITEGIEDVIEERLQNVENGFTDIIAESIKWNNLLGVNLPEQE</sequence>
<evidence type="ECO:0000313" key="2">
    <source>
        <dbReference type="EMBL" id="KAK2944117.1"/>
    </source>
</evidence>
<comment type="caution">
    <text evidence="2">The sequence shown here is derived from an EMBL/GenBank/DDBJ whole genome shotgun (WGS) entry which is preliminary data.</text>
</comment>
<proteinExistence type="predicted"/>
<organism evidence="2 3">
    <name type="scientific">Blattamonas nauphoetae</name>
    <dbReference type="NCBI Taxonomy" id="2049346"/>
    <lineage>
        <taxon>Eukaryota</taxon>
        <taxon>Metamonada</taxon>
        <taxon>Preaxostyla</taxon>
        <taxon>Oxymonadida</taxon>
        <taxon>Blattamonas</taxon>
    </lineage>
</organism>
<reference evidence="2 3" key="1">
    <citation type="journal article" date="2022" name="bioRxiv">
        <title>Genomics of Preaxostyla Flagellates Illuminates Evolutionary Transitions and the Path Towards Mitochondrial Loss.</title>
        <authorList>
            <person name="Novak L.V.F."/>
            <person name="Treitli S.C."/>
            <person name="Pyrih J."/>
            <person name="Halakuc P."/>
            <person name="Pipaliya S.V."/>
            <person name="Vacek V."/>
            <person name="Brzon O."/>
            <person name="Soukal P."/>
            <person name="Eme L."/>
            <person name="Dacks J.B."/>
            <person name="Karnkowska A."/>
            <person name="Elias M."/>
            <person name="Hampl V."/>
        </authorList>
    </citation>
    <scope>NUCLEOTIDE SEQUENCE [LARGE SCALE GENOMIC DNA]</scope>
    <source>
        <strain evidence="2">NAU3</strain>
        <tissue evidence="2">Gut</tissue>
    </source>
</reference>
<evidence type="ECO:0000313" key="3">
    <source>
        <dbReference type="Proteomes" id="UP001281761"/>
    </source>
</evidence>